<sequence>MTDRDGADADRVANGSGANPLAAGAGGDGVPDFRAARRHVLIEVVRLAAVLRRDGVDVPPSGTLAAAQALAVVGLDDRDRAADALRAALLSDADGGDAFDDAFPSFWHRLRSGLSAIATAGGGPESDVDDGAGGDDPTTPDALAPANDDAESAEDTLAGAEPPAFDDEDESTGDPEIRIPTGRRYASGERAAESGEHDARRASAIGGGETVEATVAPTTPDERAAVRRFVDALATLPGRRRRRSPTGARVDARRALRSSLATGGVPMELPTAAPTPSELRCCLLVDVSGSVLDTADRNALLSVAETLSTTARDARVFLFDTDLADATAAFARADGDPAAALRAAEIRWGGGTQIGAAFDTLRREHPDAVDRRTVVVVVSDGLDVGDPDLLDRGITWLADRASAVIWLNPLAVSPEFEPRSRGMAACEPYVDALFGFAGPADLAAAARQLERRGLRGPVGYQYDPRRHAAAGDDDAIPDADSDAGTDASTPADGGGPS</sequence>
<feature type="compositionally biased region" description="Acidic residues" evidence="1">
    <location>
        <begin position="471"/>
        <end position="483"/>
    </location>
</feature>
<dbReference type="AlphaFoldDB" id="A0ABD5WTW2"/>
<feature type="region of interest" description="Disordered" evidence="1">
    <location>
        <begin position="1"/>
        <end position="28"/>
    </location>
</feature>
<dbReference type="CDD" id="cd00198">
    <property type="entry name" value="vWFA"/>
    <property type="match status" value="1"/>
</dbReference>
<dbReference type="EMBL" id="JBHTAG010000002">
    <property type="protein sequence ID" value="MFC7097100.1"/>
    <property type="molecule type" value="Genomic_DNA"/>
</dbReference>
<dbReference type="RefSeq" id="WP_276238422.1">
    <property type="nucleotide sequence ID" value="NZ_CP119989.1"/>
</dbReference>
<protein>
    <submittedName>
        <fullName evidence="2">VWA domain-containing protein</fullName>
    </submittedName>
</protein>
<proteinExistence type="predicted"/>
<keyword evidence="3" id="KW-1185">Reference proteome</keyword>
<organism evidence="2 3">
    <name type="scientific">Halobaculum marinum</name>
    <dbReference type="NCBI Taxonomy" id="3031996"/>
    <lineage>
        <taxon>Archaea</taxon>
        <taxon>Methanobacteriati</taxon>
        <taxon>Methanobacteriota</taxon>
        <taxon>Stenosarchaea group</taxon>
        <taxon>Halobacteria</taxon>
        <taxon>Halobacteriales</taxon>
        <taxon>Haloferacaceae</taxon>
        <taxon>Halobaculum</taxon>
    </lineage>
</organism>
<dbReference type="PANTHER" id="PTHR39338:SF6">
    <property type="entry name" value="BLL5662 PROTEIN"/>
    <property type="match status" value="1"/>
</dbReference>
<dbReference type="Proteomes" id="UP001596388">
    <property type="component" value="Unassembled WGS sequence"/>
</dbReference>
<dbReference type="Pfam" id="PF05762">
    <property type="entry name" value="VWA_CoxE"/>
    <property type="match status" value="1"/>
</dbReference>
<dbReference type="InterPro" id="IPR008912">
    <property type="entry name" value="Uncharacterised_CoxE"/>
</dbReference>
<comment type="caution">
    <text evidence="2">The sequence shown here is derived from an EMBL/GenBank/DDBJ whole genome shotgun (WGS) entry which is preliminary data.</text>
</comment>
<feature type="compositionally biased region" description="Basic and acidic residues" evidence="1">
    <location>
        <begin position="186"/>
        <end position="201"/>
    </location>
</feature>
<dbReference type="PANTHER" id="PTHR39338">
    <property type="entry name" value="BLL5662 PROTEIN-RELATED"/>
    <property type="match status" value="1"/>
</dbReference>
<name>A0ABD5WTW2_9EURY</name>
<feature type="compositionally biased region" description="Acidic residues" evidence="1">
    <location>
        <begin position="164"/>
        <end position="173"/>
    </location>
</feature>
<reference evidence="2 3" key="1">
    <citation type="journal article" date="2019" name="Int. J. Syst. Evol. Microbiol.">
        <title>The Global Catalogue of Microorganisms (GCM) 10K type strain sequencing project: providing services to taxonomists for standard genome sequencing and annotation.</title>
        <authorList>
            <consortium name="The Broad Institute Genomics Platform"/>
            <consortium name="The Broad Institute Genome Sequencing Center for Infectious Disease"/>
            <person name="Wu L."/>
            <person name="Ma J."/>
        </authorList>
    </citation>
    <scope>NUCLEOTIDE SEQUENCE [LARGE SCALE GENOMIC DNA]</scope>
    <source>
        <strain evidence="2 3">DT55</strain>
    </source>
</reference>
<dbReference type="Gene3D" id="3.40.50.410">
    <property type="entry name" value="von Willebrand factor, type A domain"/>
    <property type="match status" value="1"/>
</dbReference>
<feature type="region of interest" description="Disordered" evidence="1">
    <location>
        <begin position="118"/>
        <end position="220"/>
    </location>
</feature>
<evidence type="ECO:0000256" key="1">
    <source>
        <dbReference type="SAM" id="MobiDB-lite"/>
    </source>
</evidence>
<dbReference type="GeneID" id="79269001"/>
<feature type="region of interest" description="Disordered" evidence="1">
    <location>
        <begin position="455"/>
        <end position="497"/>
    </location>
</feature>
<gene>
    <name evidence="2" type="ORF">ACFQKD_07260</name>
</gene>
<feature type="compositionally biased region" description="Basic and acidic residues" evidence="1">
    <location>
        <begin position="1"/>
        <end position="11"/>
    </location>
</feature>
<dbReference type="InterPro" id="IPR036465">
    <property type="entry name" value="vWFA_dom_sf"/>
</dbReference>
<accession>A0ABD5WTW2</accession>
<evidence type="ECO:0000313" key="3">
    <source>
        <dbReference type="Proteomes" id="UP001596388"/>
    </source>
</evidence>
<dbReference type="SUPFAM" id="SSF53300">
    <property type="entry name" value="vWA-like"/>
    <property type="match status" value="1"/>
</dbReference>
<evidence type="ECO:0000313" key="2">
    <source>
        <dbReference type="EMBL" id="MFC7097100.1"/>
    </source>
</evidence>